<evidence type="ECO:0000256" key="1">
    <source>
        <dbReference type="SAM" id="Phobius"/>
    </source>
</evidence>
<keyword evidence="1" id="KW-1133">Transmembrane helix</keyword>
<dbReference type="EMBL" id="GBRH01224958">
    <property type="protein sequence ID" value="JAD72937.1"/>
    <property type="molecule type" value="Transcribed_RNA"/>
</dbReference>
<reference evidence="2" key="1">
    <citation type="submission" date="2014-09" db="EMBL/GenBank/DDBJ databases">
        <authorList>
            <person name="Magalhaes I.L.F."/>
            <person name="Oliveira U."/>
            <person name="Santos F.R."/>
            <person name="Vidigal T.H.D.A."/>
            <person name="Brescovit A.D."/>
            <person name="Santos A.J."/>
        </authorList>
    </citation>
    <scope>NUCLEOTIDE SEQUENCE</scope>
    <source>
        <tissue evidence="2">Shoot tissue taken approximately 20 cm above the soil surface</tissue>
    </source>
</reference>
<proteinExistence type="predicted"/>
<sequence>MMKIQSMSHMKMKLNMIILMDLMGLMGFRIF</sequence>
<accession>A0A0A9CN48</accession>
<feature type="transmembrane region" description="Helical" evidence="1">
    <location>
        <begin position="12"/>
        <end position="30"/>
    </location>
</feature>
<keyword evidence="1" id="KW-0812">Transmembrane</keyword>
<protein>
    <submittedName>
        <fullName evidence="2">Uncharacterized protein</fullName>
    </submittedName>
</protein>
<evidence type="ECO:0000313" key="2">
    <source>
        <dbReference type="EMBL" id="JAD72937.1"/>
    </source>
</evidence>
<organism evidence="2">
    <name type="scientific">Arundo donax</name>
    <name type="common">Giant reed</name>
    <name type="synonym">Donax arundinaceus</name>
    <dbReference type="NCBI Taxonomy" id="35708"/>
    <lineage>
        <taxon>Eukaryota</taxon>
        <taxon>Viridiplantae</taxon>
        <taxon>Streptophyta</taxon>
        <taxon>Embryophyta</taxon>
        <taxon>Tracheophyta</taxon>
        <taxon>Spermatophyta</taxon>
        <taxon>Magnoliopsida</taxon>
        <taxon>Liliopsida</taxon>
        <taxon>Poales</taxon>
        <taxon>Poaceae</taxon>
        <taxon>PACMAD clade</taxon>
        <taxon>Arundinoideae</taxon>
        <taxon>Arundineae</taxon>
        <taxon>Arundo</taxon>
    </lineage>
</organism>
<keyword evidence="1" id="KW-0472">Membrane</keyword>
<reference evidence="2" key="2">
    <citation type="journal article" date="2015" name="Data Brief">
        <title>Shoot transcriptome of the giant reed, Arundo donax.</title>
        <authorList>
            <person name="Barrero R.A."/>
            <person name="Guerrero F.D."/>
            <person name="Moolhuijzen P."/>
            <person name="Goolsby J.A."/>
            <person name="Tidwell J."/>
            <person name="Bellgard S.E."/>
            <person name="Bellgard M.I."/>
        </authorList>
    </citation>
    <scope>NUCLEOTIDE SEQUENCE</scope>
    <source>
        <tissue evidence="2">Shoot tissue taken approximately 20 cm above the soil surface</tissue>
    </source>
</reference>
<dbReference type="AlphaFoldDB" id="A0A0A9CN48"/>
<name>A0A0A9CN48_ARUDO</name>